<accession>A0A9P6Q9D0</accession>
<reference evidence="1" key="1">
    <citation type="journal article" date="2020" name="Fungal Divers.">
        <title>Resolving the Mortierellaceae phylogeny through synthesis of multi-gene phylogenetics and phylogenomics.</title>
        <authorList>
            <person name="Vandepol N."/>
            <person name="Liber J."/>
            <person name="Desiro A."/>
            <person name="Na H."/>
            <person name="Kennedy M."/>
            <person name="Barry K."/>
            <person name="Grigoriev I.V."/>
            <person name="Miller A.N."/>
            <person name="O'Donnell K."/>
            <person name="Stajich J.E."/>
            <person name="Bonito G."/>
        </authorList>
    </citation>
    <scope>NUCLEOTIDE SEQUENCE</scope>
    <source>
        <strain evidence="1">KOD948</strain>
    </source>
</reference>
<dbReference type="AlphaFoldDB" id="A0A9P6Q9D0"/>
<organism evidence="1 2">
    <name type="scientific">Mortierella polycephala</name>
    <dbReference type="NCBI Taxonomy" id="41804"/>
    <lineage>
        <taxon>Eukaryota</taxon>
        <taxon>Fungi</taxon>
        <taxon>Fungi incertae sedis</taxon>
        <taxon>Mucoromycota</taxon>
        <taxon>Mortierellomycotina</taxon>
        <taxon>Mortierellomycetes</taxon>
        <taxon>Mortierellales</taxon>
        <taxon>Mortierellaceae</taxon>
        <taxon>Mortierella</taxon>
    </lineage>
</organism>
<sequence length="687" mass="77556">MPESFFDIPELVDQLSSLLSPQNLFQCIQVSQQWNTLFIPRLWHTINDNHQAWGRIFEACAGNSTDIQVKEERKNWTRLIFAKYGHHIRDLTVEWDIVMEAVSVSGVCVHLQSFIVNVGRYWLDLASDPWTGDPAASLAAARSKAVTAARIAAANAVSMAAFAAMGLEVGQLAQPFGNMPVATVTTPQVHDVELTQTRELTNLPGDLGVHTYDRHEARWMLIIQCWGVIRSNPGLHTLHISHFASFLEREAAREFVYDTLRGLKELRNLQASAEIVDSTDFWKLAQVAPKVETFGGSLTRSTYLQFGTERPPEIRPGINTAIKSLNLRCNVKTLKLSVLLCLLPNLAFLEFSELGENPGVSDEGELGFPSSIVIEPSLLRNPLAGENLKTLHIRQIKGHGDQLANILRTLPNLTELGVDRLGESVSEAIVAHCKKIEVVKAVSQPWYIHDTMFGQIAQDTVNDLLVGCPTLKVIDLIEHYILADEFARRPWACQGLEVFRCRIVGIERLDSAEQEVYDRVTTLGYSAGFSEAEEAIVNKFQRGRMQQRQVYDRLASFPNLEVLDLGYENRNPWAYKGDGWYKKDGEDFIQYGGPITDTMELSLESGLDRLGALKGLKMFGFEAVDHRIGVKELEWMASSWPRLELMYGLDKDRLMNIEYDHEKAALREYMQRLRPDVKHDSLFEDFI</sequence>
<dbReference type="Proteomes" id="UP000726737">
    <property type="component" value="Unassembled WGS sequence"/>
</dbReference>
<dbReference type="OrthoDB" id="2382874at2759"/>
<evidence type="ECO:0000313" key="1">
    <source>
        <dbReference type="EMBL" id="KAG0262162.1"/>
    </source>
</evidence>
<name>A0A9P6Q9D0_9FUNG</name>
<dbReference type="Gene3D" id="3.80.10.10">
    <property type="entry name" value="Ribonuclease Inhibitor"/>
    <property type="match status" value="1"/>
</dbReference>
<evidence type="ECO:0000313" key="2">
    <source>
        <dbReference type="Proteomes" id="UP000726737"/>
    </source>
</evidence>
<gene>
    <name evidence="1" type="ORF">BG011_000282</name>
</gene>
<comment type="caution">
    <text evidence="1">The sequence shown here is derived from an EMBL/GenBank/DDBJ whole genome shotgun (WGS) entry which is preliminary data.</text>
</comment>
<protein>
    <recommendedName>
        <fullName evidence="3">F-box domain-containing protein</fullName>
    </recommendedName>
</protein>
<dbReference type="InterPro" id="IPR032675">
    <property type="entry name" value="LRR_dom_sf"/>
</dbReference>
<evidence type="ECO:0008006" key="3">
    <source>
        <dbReference type="Google" id="ProtNLM"/>
    </source>
</evidence>
<keyword evidence="2" id="KW-1185">Reference proteome</keyword>
<proteinExistence type="predicted"/>
<dbReference type="EMBL" id="JAAAJA010000105">
    <property type="protein sequence ID" value="KAG0262162.1"/>
    <property type="molecule type" value="Genomic_DNA"/>
</dbReference>
<dbReference type="SUPFAM" id="SSF52047">
    <property type="entry name" value="RNI-like"/>
    <property type="match status" value="1"/>
</dbReference>